<accession>A0A9P9EDE0</accession>
<name>A0A9P9EDE0_9PLEO</name>
<evidence type="ECO:0000313" key="3">
    <source>
        <dbReference type="Proteomes" id="UP000700596"/>
    </source>
</evidence>
<proteinExistence type="predicted"/>
<protein>
    <submittedName>
        <fullName evidence="2">Uncharacterized protein</fullName>
    </submittedName>
</protein>
<dbReference type="PANTHER" id="PTHR36587:SF2">
    <property type="entry name" value="EXPRESSION SITE-ASSOCIATED GENE 3 (ESAG3)-LIKE PROTEIN"/>
    <property type="match status" value="1"/>
</dbReference>
<organism evidence="2 3">
    <name type="scientific">Dendryphion nanum</name>
    <dbReference type="NCBI Taxonomy" id="256645"/>
    <lineage>
        <taxon>Eukaryota</taxon>
        <taxon>Fungi</taxon>
        <taxon>Dikarya</taxon>
        <taxon>Ascomycota</taxon>
        <taxon>Pezizomycotina</taxon>
        <taxon>Dothideomycetes</taxon>
        <taxon>Pleosporomycetidae</taxon>
        <taxon>Pleosporales</taxon>
        <taxon>Torulaceae</taxon>
        <taxon>Dendryphion</taxon>
    </lineage>
</organism>
<dbReference type="EMBL" id="JAGMWT010000002">
    <property type="protein sequence ID" value="KAH7135382.1"/>
    <property type="molecule type" value="Genomic_DNA"/>
</dbReference>
<dbReference type="CDD" id="cd22997">
    <property type="entry name" value="GT_LH"/>
    <property type="match status" value="1"/>
</dbReference>
<gene>
    <name evidence="2" type="ORF">B0J11DRAFT_158200</name>
</gene>
<reference evidence="2" key="1">
    <citation type="journal article" date="2021" name="Nat. Commun.">
        <title>Genetic determinants of endophytism in the Arabidopsis root mycobiome.</title>
        <authorList>
            <person name="Mesny F."/>
            <person name="Miyauchi S."/>
            <person name="Thiergart T."/>
            <person name="Pickel B."/>
            <person name="Atanasova L."/>
            <person name="Karlsson M."/>
            <person name="Huettel B."/>
            <person name="Barry K.W."/>
            <person name="Haridas S."/>
            <person name="Chen C."/>
            <person name="Bauer D."/>
            <person name="Andreopoulos W."/>
            <person name="Pangilinan J."/>
            <person name="LaButti K."/>
            <person name="Riley R."/>
            <person name="Lipzen A."/>
            <person name="Clum A."/>
            <person name="Drula E."/>
            <person name="Henrissat B."/>
            <person name="Kohler A."/>
            <person name="Grigoriev I.V."/>
            <person name="Martin F.M."/>
            <person name="Hacquard S."/>
        </authorList>
    </citation>
    <scope>NUCLEOTIDE SEQUENCE</scope>
    <source>
        <strain evidence="2">MPI-CAGE-CH-0243</strain>
    </source>
</reference>
<evidence type="ECO:0000313" key="2">
    <source>
        <dbReference type="EMBL" id="KAH7135382.1"/>
    </source>
</evidence>
<feature type="region of interest" description="Disordered" evidence="1">
    <location>
        <begin position="621"/>
        <end position="652"/>
    </location>
</feature>
<dbReference type="AlphaFoldDB" id="A0A9P9EDE0"/>
<dbReference type="OrthoDB" id="422736at2759"/>
<feature type="compositionally biased region" description="Basic and acidic residues" evidence="1">
    <location>
        <begin position="621"/>
        <end position="641"/>
    </location>
</feature>
<sequence length="652" mass="72283">MAGDGLEAMPMSPRRTPTELGNAVLLFLSGRRGRAIAAGTLFVVVLLAVTGVRHTSSISTSYHSITTNYHLPSWRPHLPNLPSIIHTPSKPSNITLELENGDIKHPPAQLTKSSANFHLLMPAREVDATFCRTTLSAMVMNLPPSTTINLYKTFKTNLDKEKATIQGVVDYLKNARLVKDKDLLLFVDAHDTWFQLPSEVIIRQYQNILADANQRLLDGYGNNEDGTQKYHQTIIFGAAKVCEADDLSCKYAPESILPPDIYGQKTGHERELTPAKFLDSSMVMGPAKDLRALYEAALENMNGKHSQAGTVQSVLATMFGEQELARGPAKKKAEVPAPKPKPSKWLNWFGGPISTTKVESQDDADTEAVTNTTLRRSQNPEYFLGLDYAHLLFQPLIHTTSAELVALAHDNSTDLSNFHHFDTPTPPLHLPSALLDSTPPFWTPDLSSHDPRPKNNKPAAIEPLQIQKDLDTMLPRNTPWASLDLVQNTYTGAIPAILSLRHDSTPAPTLPNVSWETLWYANHSRALLRKHIRQPQSSLGFHSAAVGGDLMWDSRGGRGGVWTVENNLWYPWGEVDGVCGTLELVTGVFGDGRGVWLHEHEEDGGRGKRVEDLEEWEKKLREEKEKEEERKKKEKGGRDEEGAPGGSIRGSR</sequence>
<comment type="caution">
    <text evidence="2">The sequence shown here is derived from an EMBL/GenBank/DDBJ whole genome shotgun (WGS) entry which is preliminary data.</text>
</comment>
<evidence type="ECO:0000256" key="1">
    <source>
        <dbReference type="SAM" id="MobiDB-lite"/>
    </source>
</evidence>
<feature type="compositionally biased region" description="Gly residues" evidence="1">
    <location>
        <begin position="643"/>
        <end position="652"/>
    </location>
</feature>
<dbReference type="Proteomes" id="UP000700596">
    <property type="component" value="Unassembled WGS sequence"/>
</dbReference>
<keyword evidence="3" id="KW-1185">Reference proteome</keyword>
<dbReference type="PANTHER" id="PTHR36587">
    <property type="entry name" value="EXPRESSION SITE-ASSOCIATED GENE 3 (ESAG3)-LIKE PROTEIN"/>
    <property type="match status" value="1"/>
</dbReference>